<reference evidence="1" key="2">
    <citation type="journal article" date="2015" name="Data Brief">
        <title>Shoot transcriptome of the giant reed, Arundo donax.</title>
        <authorList>
            <person name="Barrero R.A."/>
            <person name="Guerrero F.D."/>
            <person name="Moolhuijzen P."/>
            <person name="Goolsby J.A."/>
            <person name="Tidwell J."/>
            <person name="Bellgard S.E."/>
            <person name="Bellgard M.I."/>
        </authorList>
    </citation>
    <scope>NUCLEOTIDE SEQUENCE</scope>
    <source>
        <tissue evidence="1">Shoot tissue taken approximately 20 cm above the soil surface</tissue>
    </source>
</reference>
<sequence>MGTVFLASRRRHIAYDGFLPATDGLLHGLVSLGLRMEDKKV</sequence>
<proteinExistence type="predicted"/>
<evidence type="ECO:0000313" key="1">
    <source>
        <dbReference type="EMBL" id="JAD64864.1"/>
    </source>
</evidence>
<reference evidence="1" key="1">
    <citation type="submission" date="2014-09" db="EMBL/GenBank/DDBJ databases">
        <authorList>
            <person name="Magalhaes I.L.F."/>
            <person name="Oliveira U."/>
            <person name="Santos F.R."/>
            <person name="Vidigal T.H.D.A."/>
            <person name="Brescovit A.D."/>
            <person name="Santos A.J."/>
        </authorList>
    </citation>
    <scope>NUCLEOTIDE SEQUENCE</scope>
    <source>
        <tissue evidence="1">Shoot tissue taken approximately 20 cm above the soil surface</tissue>
    </source>
</reference>
<name>A0A0A9BLK1_ARUDO</name>
<dbReference type="EMBL" id="GBRH01233031">
    <property type="protein sequence ID" value="JAD64864.1"/>
    <property type="molecule type" value="Transcribed_RNA"/>
</dbReference>
<dbReference type="AlphaFoldDB" id="A0A0A9BLK1"/>
<organism evidence="1">
    <name type="scientific">Arundo donax</name>
    <name type="common">Giant reed</name>
    <name type="synonym">Donax arundinaceus</name>
    <dbReference type="NCBI Taxonomy" id="35708"/>
    <lineage>
        <taxon>Eukaryota</taxon>
        <taxon>Viridiplantae</taxon>
        <taxon>Streptophyta</taxon>
        <taxon>Embryophyta</taxon>
        <taxon>Tracheophyta</taxon>
        <taxon>Spermatophyta</taxon>
        <taxon>Magnoliopsida</taxon>
        <taxon>Liliopsida</taxon>
        <taxon>Poales</taxon>
        <taxon>Poaceae</taxon>
        <taxon>PACMAD clade</taxon>
        <taxon>Arundinoideae</taxon>
        <taxon>Arundineae</taxon>
        <taxon>Arundo</taxon>
    </lineage>
</organism>
<protein>
    <submittedName>
        <fullName evidence="1">Uncharacterized protein</fullName>
    </submittedName>
</protein>
<accession>A0A0A9BLK1</accession>